<dbReference type="GO" id="GO:0004672">
    <property type="term" value="F:protein kinase activity"/>
    <property type="evidence" value="ECO:0007669"/>
    <property type="project" value="InterPro"/>
</dbReference>
<reference evidence="2" key="2">
    <citation type="journal article" date="2021" name="PeerJ">
        <title>Extensive microbial diversity within the chicken gut microbiome revealed by metagenomics and culture.</title>
        <authorList>
            <person name="Gilroy R."/>
            <person name="Ravi A."/>
            <person name="Getino M."/>
            <person name="Pursley I."/>
            <person name="Horton D.L."/>
            <person name="Alikhan N.F."/>
            <person name="Baker D."/>
            <person name="Gharbi K."/>
            <person name="Hall N."/>
            <person name="Watson M."/>
            <person name="Adriaenssens E.M."/>
            <person name="Foster-Nyarko E."/>
            <person name="Jarju S."/>
            <person name="Secka A."/>
            <person name="Antonio M."/>
            <person name="Oren A."/>
            <person name="Chaudhuri R.R."/>
            <person name="La Ragione R."/>
            <person name="Hildebrand F."/>
            <person name="Pallen M.J."/>
        </authorList>
    </citation>
    <scope>NUCLEOTIDE SEQUENCE</scope>
    <source>
        <strain evidence="2">ChiHcec3-11533</strain>
    </source>
</reference>
<dbReference type="InterPro" id="IPR000719">
    <property type="entry name" value="Prot_kinase_dom"/>
</dbReference>
<dbReference type="InterPro" id="IPR050249">
    <property type="entry name" value="Pseudomonas-type_ThrB"/>
</dbReference>
<evidence type="ECO:0000313" key="3">
    <source>
        <dbReference type="Proteomes" id="UP000824072"/>
    </source>
</evidence>
<dbReference type="GO" id="GO:0005524">
    <property type="term" value="F:ATP binding"/>
    <property type="evidence" value="ECO:0007669"/>
    <property type="project" value="InterPro"/>
</dbReference>
<proteinExistence type="predicted"/>
<evidence type="ECO:0000313" key="2">
    <source>
        <dbReference type="EMBL" id="HIU34763.1"/>
    </source>
</evidence>
<protein>
    <submittedName>
        <fullName evidence="2">Aminoglycoside phosphotransferase family protein</fullName>
    </submittedName>
</protein>
<dbReference type="InterPro" id="IPR002575">
    <property type="entry name" value="Aminoglycoside_PTrfase"/>
</dbReference>
<dbReference type="Gene3D" id="3.90.1200.10">
    <property type="match status" value="1"/>
</dbReference>
<organism evidence="2 3">
    <name type="scientific">Candidatus Pullichristensenella excrementigallinarum</name>
    <dbReference type="NCBI Taxonomy" id="2840907"/>
    <lineage>
        <taxon>Bacteria</taxon>
        <taxon>Bacillati</taxon>
        <taxon>Bacillota</taxon>
        <taxon>Clostridia</taxon>
        <taxon>Candidatus Pullichristensenella</taxon>
    </lineage>
</organism>
<dbReference type="Pfam" id="PF01636">
    <property type="entry name" value="APH"/>
    <property type="match status" value="1"/>
</dbReference>
<sequence>MVYNEIKHVLSQFQFQGIYQRAEEIVSGNVNNTYHLFYRAEDGSALEYVLQQINGYAFRRPDIVMRNITLVTEHLRRRLEGEGISPERRILQFIPTTTGAMFFVDEQGRSFRAYRYVDRAFAYDRVENPRHFYEAGCAFGQFQRLLTDFPVEQLEETIPDFHNTPKRFLQFVRAAEEDRAGRAAAVEEEIDFFFDRRKMMGGIVKRIQSGEIPLRVTHNDTKINNVLIDQETERAICVIDLDTVMPGSALYDFGDAIRFGASSADEDEEDLSRIYLDMEKFRMFTQGFLSQVNGFLSPEEIRLLPLGVKVITCELAMRFLTDYIDGDLYFKVRSPEHNLIRARAQMQLLRDMEARDEEMDGIIREILRQS</sequence>
<evidence type="ECO:0000259" key="1">
    <source>
        <dbReference type="PROSITE" id="PS50011"/>
    </source>
</evidence>
<dbReference type="Proteomes" id="UP000824072">
    <property type="component" value="Unassembled WGS sequence"/>
</dbReference>
<dbReference type="AlphaFoldDB" id="A0A9D1ICL1"/>
<dbReference type="SUPFAM" id="SSF56112">
    <property type="entry name" value="Protein kinase-like (PK-like)"/>
    <property type="match status" value="1"/>
</dbReference>
<dbReference type="PANTHER" id="PTHR21064">
    <property type="entry name" value="AMINOGLYCOSIDE PHOSPHOTRANSFERASE DOMAIN-CONTAINING PROTEIN-RELATED"/>
    <property type="match status" value="1"/>
</dbReference>
<dbReference type="InterPro" id="IPR011009">
    <property type="entry name" value="Kinase-like_dom_sf"/>
</dbReference>
<gene>
    <name evidence="2" type="ORF">IAB02_09385</name>
</gene>
<dbReference type="EMBL" id="DVMU01000203">
    <property type="protein sequence ID" value="HIU34763.1"/>
    <property type="molecule type" value="Genomic_DNA"/>
</dbReference>
<dbReference type="PANTHER" id="PTHR21064:SF5">
    <property type="entry name" value="SLR1880 PROTEIN"/>
    <property type="match status" value="1"/>
</dbReference>
<reference evidence="2" key="1">
    <citation type="submission" date="2020-10" db="EMBL/GenBank/DDBJ databases">
        <authorList>
            <person name="Gilroy R."/>
        </authorList>
    </citation>
    <scope>NUCLEOTIDE SEQUENCE</scope>
    <source>
        <strain evidence="2">ChiHcec3-11533</strain>
    </source>
</reference>
<dbReference type="PROSITE" id="PS50011">
    <property type="entry name" value="PROTEIN_KINASE_DOM"/>
    <property type="match status" value="1"/>
</dbReference>
<comment type="caution">
    <text evidence="2">The sequence shown here is derived from an EMBL/GenBank/DDBJ whole genome shotgun (WGS) entry which is preliminary data.</text>
</comment>
<accession>A0A9D1ICL1</accession>
<feature type="domain" description="Protein kinase" evidence="1">
    <location>
        <begin position="19"/>
        <end position="370"/>
    </location>
</feature>
<name>A0A9D1ICL1_9FIRM</name>